<dbReference type="PROSITE" id="PS51257">
    <property type="entry name" value="PROKAR_LIPOPROTEIN"/>
    <property type="match status" value="1"/>
</dbReference>
<organism evidence="1 2">
    <name type="scientific">Labilithrix luteola</name>
    <dbReference type="NCBI Taxonomy" id="1391654"/>
    <lineage>
        <taxon>Bacteria</taxon>
        <taxon>Pseudomonadati</taxon>
        <taxon>Myxococcota</taxon>
        <taxon>Polyangia</taxon>
        <taxon>Polyangiales</taxon>
        <taxon>Labilitrichaceae</taxon>
        <taxon>Labilithrix</taxon>
    </lineage>
</organism>
<dbReference type="RefSeq" id="WP_146646828.1">
    <property type="nucleotide sequence ID" value="NZ_CP012333.1"/>
</dbReference>
<reference evidence="1 2" key="1">
    <citation type="submission" date="2015-08" db="EMBL/GenBank/DDBJ databases">
        <authorList>
            <person name="Babu N.S."/>
            <person name="Beckwith C.J."/>
            <person name="Beseler K.G."/>
            <person name="Brison A."/>
            <person name="Carone J.V."/>
            <person name="Caskin T.P."/>
            <person name="Diamond M."/>
            <person name="Durham M.E."/>
            <person name="Foxe J.M."/>
            <person name="Go M."/>
            <person name="Henderson B.A."/>
            <person name="Jones I.B."/>
            <person name="McGettigan J.A."/>
            <person name="Micheletti S.J."/>
            <person name="Nasrallah M.E."/>
            <person name="Ortiz D."/>
            <person name="Piller C.R."/>
            <person name="Privatt S.R."/>
            <person name="Schneider S.L."/>
            <person name="Sharp S."/>
            <person name="Smith T.C."/>
            <person name="Stanton J.D."/>
            <person name="Ullery H.E."/>
            <person name="Wilson R.J."/>
            <person name="Serrano M.G."/>
            <person name="Buck G."/>
            <person name="Lee V."/>
            <person name="Wang Y."/>
            <person name="Carvalho R."/>
            <person name="Voegtly L."/>
            <person name="Shi R."/>
            <person name="Duckworth R."/>
            <person name="Johnson A."/>
            <person name="Loviza R."/>
            <person name="Walstead R."/>
            <person name="Shah Z."/>
            <person name="Kiflezghi M."/>
            <person name="Wade K."/>
            <person name="Ball S.L."/>
            <person name="Bradley K.W."/>
            <person name="Asai D.J."/>
            <person name="Bowman C.A."/>
            <person name="Russell D.A."/>
            <person name="Pope W.H."/>
            <person name="Jacobs-Sera D."/>
            <person name="Hendrix R.W."/>
            <person name="Hatfull G.F."/>
        </authorList>
    </citation>
    <scope>NUCLEOTIDE SEQUENCE [LARGE SCALE GENOMIC DNA]</scope>
    <source>
        <strain evidence="1 2">DSM 27648</strain>
    </source>
</reference>
<dbReference type="KEGG" id="llu:AKJ09_02036"/>
<dbReference type="SUPFAM" id="SSF52317">
    <property type="entry name" value="Class I glutamine amidotransferase-like"/>
    <property type="match status" value="1"/>
</dbReference>
<dbReference type="OrthoDB" id="7536405at2"/>
<dbReference type="CDD" id="cd03143">
    <property type="entry name" value="A4_beta-galactosidase_middle_domain"/>
    <property type="match status" value="1"/>
</dbReference>
<dbReference type="EMBL" id="CP012333">
    <property type="protein sequence ID" value="AKU95372.1"/>
    <property type="molecule type" value="Genomic_DNA"/>
</dbReference>
<name>A0A0K1PPD3_9BACT</name>
<dbReference type="Proteomes" id="UP000064967">
    <property type="component" value="Chromosome"/>
</dbReference>
<keyword evidence="2" id="KW-1185">Reference proteome</keyword>
<gene>
    <name evidence="1" type="ORF">AKJ09_02036</name>
</gene>
<evidence type="ECO:0008006" key="3">
    <source>
        <dbReference type="Google" id="ProtNLM"/>
    </source>
</evidence>
<dbReference type="STRING" id="1391654.AKJ09_02036"/>
<dbReference type="AlphaFoldDB" id="A0A0K1PPD3"/>
<dbReference type="InterPro" id="IPR029062">
    <property type="entry name" value="Class_I_gatase-like"/>
</dbReference>
<accession>A0A0K1PPD3</accession>
<proteinExistence type="predicted"/>
<sequence length="614" mass="66322">MSRRSLLKGLLGSGLSPLVRVGGFSSALVACSSQDDPVVAPDPGPNWTSHARVIGLDLSDTEADYDAVLNDVVRSGATVLMAESLLGDDIGVDLFEEEVARIDYIARKARQRNLKLFWCYPSLEISTPPSPGDDYVSTATDHPDWVQKGMDGSPSVFPADASAPDGWTSVWACHNSGFRDQFFNRLKSLAATALDGLYIGVPYISDDGAMGCFNPRCVDKFRADTGLNAAGLTPNWVDPVFRTWLAWRHEEMARFCMEIVATVRSVNAGMEVVFETATMDTGGATSEGLDGAYRRFALSKPLPSSQALTLPNRIDRVWKLGSVSDDFGMRPALHDDWMCKLRAAKFARGCDGPGRSWMVSYGNLAPDAGLVMAMLVATGCNPHETKTPVNTTSVGVAFRNRMFGFLRDQTSLLFDVGPVAQVGLLHSSASRDYVDHGITNTAVYLSAVNPTTDAAIYAADPSFYRGASLGDTAFGAEYSGAFKALSHLHVPFAVVPLQTLTDADDDYLSSFALLVVPNVTCLEDAHARMLLRFTQRGGHLLVLGATPGYQDQLGLAKPDEARLDRILGFDATAGAFARDNLVYRPELLGRAYLLAEKDDAFAFFSDAVVRAGFA</sequence>
<protein>
    <recommendedName>
        <fullName evidence="3">Glycoside hydrolase family 42 N-terminal domain-containing protein</fullName>
    </recommendedName>
</protein>
<dbReference type="Gene3D" id="3.40.50.880">
    <property type="match status" value="1"/>
</dbReference>
<evidence type="ECO:0000313" key="1">
    <source>
        <dbReference type="EMBL" id="AKU95372.1"/>
    </source>
</evidence>
<evidence type="ECO:0000313" key="2">
    <source>
        <dbReference type="Proteomes" id="UP000064967"/>
    </source>
</evidence>